<proteinExistence type="predicted"/>
<dbReference type="Proteomes" id="UP001142489">
    <property type="component" value="Unassembled WGS sequence"/>
</dbReference>
<gene>
    <name evidence="1" type="ORF">JRQ81_017616</name>
</gene>
<reference evidence="1" key="1">
    <citation type="journal article" date="2023" name="DNA Res.">
        <title>Chromosome-level genome assembly of Phrynocephalus forsythii using third-generation DNA sequencing and Hi-C analysis.</title>
        <authorList>
            <person name="Qi Y."/>
            <person name="Zhao W."/>
            <person name="Zhao Y."/>
            <person name="Niu C."/>
            <person name="Cao S."/>
            <person name="Zhang Y."/>
        </authorList>
    </citation>
    <scope>NUCLEOTIDE SEQUENCE</scope>
    <source>
        <tissue evidence="1">Muscle</tissue>
    </source>
</reference>
<comment type="caution">
    <text evidence="1">The sequence shown here is derived from an EMBL/GenBank/DDBJ whole genome shotgun (WGS) entry which is preliminary data.</text>
</comment>
<dbReference type="EMBL" id="JAPFRF010000008">
    <property type="protein sequence ID" value="KAJ7324596.1"/>
    <property type="molecule type" value="Genomic_DNA"/>
</dbReference>
<organism evidence="1 2">
    <name type="scientific">Phrynocephalus forsythii</name>
    <dbReference type="NCBI Taxonomy" id="171643"/>
    <lineage>
        <taxon>Eukaryota</taxon>
        <taxon>Metazoa</taxon>
        <taxon>Chordata</taxon>
        <taxon>Craniata</taxon>
        <taxon>Vertebrata</taxon>
        <taxon>Euteleostomi</taxon>
        <taxon>Lepidosauria</taxon>
        <taxon>Squamata</taxon>
        <taxon>Bifurcata</taxon>
        <taxon>Unidentata</taxon>
        <taxon>Episquamata</taxon>
        <taxon>Toxicofera</taxon>
        <taxon>Iguania</taxon>
        <taxon>Acrodonta</taxon>
        <taxon>Agamidae</taxon>
        <taxon>Agaminae</taxon>
        <taxon>Phrynocephalus</taxon>
    </lineage>
</organism>
<keyword evidence="2" id="KW-1185">Reference proteome</keyword>
<protein>
    <submittedName>
        <fullName evidence="1">Uncharacterized protein</fullName>
    </submittedName>
</protein>
<dbReference type="AlphaFoldDB" id="A0A9Q1B0C7"/>
<name>A0A9Q1B0C7_9SAUR</name>
<evidence type="ECO:0000313" key="1">
    <source>
        <dbReference type="EMBL" id="KAJ7324596.1"/>
    </source>
</evidence>
<evidence type="ECO:0000313" key="2">
    <source>
        <dbReference type="Proteomes" id="UP001142489"/>
    </source>
</evidence>
<accession>A0A9Q1B0C7</accession>
<sequence length="53" mass="5943">MSGRHFGRYSLLIGAAHTAAAFGTDWVGKHRIGRWRSGDLNLLFHEHPSLGRK</sequence>